<evidence type="ECO:0000313" key="4">
    <source>
        <dbReference type="EMBL" id="SFA88889.1"/>
    </source>
</evidence>
<feature type="region of interest" description="Disordered" evidence="1">
    <location>
        <begin position="1"/>
        <end position="27"/>
    </location>
</feature>
<gene>
    <name evidence="4" type="ORF">SAMN05421867_10347</name>
</gene>
<dbReference type="STRING" id="988821.SAMN05421867_10347"/>
<dbReference type="OrthoDB" id="5147502at2"/>
<evidence type="ECO:0000313" key="5">
    <source>
        <dbReference type="Proteomes" id="UP000199012"/>
    </source>
</evidence>
<dbReference type="InterPro" id="IPR050922">
    <property type="entry name" value="LytR/CpsA/Psr_CW_biosynth"/>
</dbReference>
<organism evidence="4 5">
    <name type="scientific">Cellulomonas marina</name>
    <dbReference type="NCBI Taxonomy" id="988821"/>
    <lineage>
        <taxon>Bacteria</taxon>
        <taxon>Bacillati</taxon>
        <taxon>Actinomycetota</taxon>
        <taxon>Actinomycetes</taxon>
        <taxon>Micrococcales</taxon>
        <taxon>Cellulomonadaceae</taxon>
        <taxon>Cellulomonas</taxon>
    </lineage>
</organism>
<feature type="compositionally biased region" description="Pro residues" evidence="1">
    <location>
        <begin position="125"/>
        <end position="139"/>
    </location>
</feature>
<evidence type="ECO:0000259" key="3">
    <source>
        <dbReference type="Pfam" id="PF13399"/>
    </source>
</evidence>
<dbReference type="Pfam" id="PF13399">
    <property type="entry name" value="LytR_C"/>
    <property type="match status" value="1"/>
</dbReference>
<dbReference type="Proteomes" id="UP000199012">
    <property type="component" value="Unassembled WGS sequence"/>
</dbReference>
<feature type="transmembrane region" description="Helical" evidence="2">
    <location>
        <begin position="33"/>
        <end position="56"/>
    </location>
</feature>
<keyword evidence="5" id="KW-1185">Reference proteome</keyword>
<feature type="region of interest" description="Disordered" evidence="1">
    <location>
        <begin position="61"/>
        <end position="143"/>
    </location>
</feature>
<keyword evidence="2" id="KW-0472">Membrane</keyword>
<keyword evidence="2" id="KW-0812">Transmembrane</keyword>
<dbReference type="AlphaFoldDB" id="A0A1I0WJF3"/>
<evidence type="ECO:0000256" key="1">
    <source>
        <dbReference type="SAM" id="MobiDB-lite"/>
    </source>
</evidence>
<dbReference type="InterPro" id="IPR027381">
    <property type="entry name" value="LytR/CpsA/Psr_C"/>
</dbReference>
<protein>
    <submittedName>
        <fullName evidence="4">LytR cell envelope-related transcriptional attenuator</fullName>
    </submittedName>
</protein>
<dbReference type="PANTHER" id="PTHR33392">
    <property type="entry name" value="POLYISOPRENYL-TEICHOIC ACID--PEPTIDOGLYCAN TEICHOIC ACID TRANSFERASE TAGU"/>
    <property type="match status" value="1"/>
</dbReference>
<feature type="domain" description="LytR/CpsA/Psr regulator C-terminal" evidence="3">
    <location>
        <begin position="144"/>
        <end position="229"/>
    </location>
</feature>
<dbReference type="RefSeq" id="WP_139224293.1">
    <property type="nucleotide sequence ID" value="NZ_BONM01000002.1"/>
</dbReference>
<name>A0A1I0WJF3_9CELL</name>
<dbReference type="Gene3D" id="3.30.70.2390">
    <property type="match status" value="1"/>
</dbReference>
<dbReference type="EMBL" id="FOKA01000003">
    <property type="protein sequence ID" value="SFA88889.1"/>
    <property type="molecule type" value="Genomic_DNA"/>
</dbReference>
<feature type="compositionally biased region" description="Low complexity" evidence="1">
    <location>
        <begin position="83"/>
        <end position="124"/>
    </location>
</feature>
<keyword evidence="2" id="KW-1133">Transmembrane helix</keyword>
<reference evidence="4 5" key="1">
    <citation type="submission" date="2016-10" db="EMBL/GenBank/DDBJ databases">
        <authorList>
            <person name="de Groot N.N."/>
        </authorList>
    </citation>
    <scope>NUCLEOTIDE SEQUENCE [LARGE SCALE GENOMIC DNA]</scope>
    <source>
        <strain evidence="4 5">CGMCC 4.6945</strain>
    </source>
</reference>
<dbReference type="PANTHER" id="PTHR33392:SF6">
    <property type="entry name" value="POLYISOPRENYL-TEICHOIC ACID--PEPTIDOGLYCAN TEICHOIC ACID TRANSFERASE TAGU"/>
    <property type="match status" value="1"/>
</dbReference>
<proteinExistence type="predicted"/>
<evidence type="ECO:0000256" key="2">
    <source>
        <dbReference type="SAM" id="Phobius"/>
    </source>
</evidence>
<accession>A0A1I0WJF3</accession>
<sequence length="231" mass="22721">MSTAGYPYPEDEFDAAPDPDGPRGAHRAPRPALVRWAPFLVTALVLAALAVALVSWQFSSGTPTALPGLVPGVTSTADEGATDEGATGGSADEGTDGATDGAADPAASEPAADPAATPTEAVPTEPAPSPTPTEPPAPQPDLSTTVQVFNATGITGLAGRQADRLEDAGFTDVTSGNRSRGGLSASTVLYSTDDQAATAALVASTLGVDAVALDAATAGGDVVVVLLSDPS</sequence>